<comment type="caution">
    <text evidence="1">The sequence shown here is derived from an EMBL/GenBank/DDBJ whole genome shotgun (WGS) entry which is preliminary data.</text>
</comment>
<dbReference type="EMBL" id="PYLS01000006">
    <property type="protein sequence ID" value="PST82382.1"/>
    <property type="molecule type" value="Genomic_DNA"/>
</dbReference>
<sequence>MNNNCRECDRPLNGRADKKFCDDQCRSSYNNRNKKMPVAIVKRIDCFLKKNREVLEKLNPTGKLVVNKSVLLRAGFNFQYHTHTYMTRRGQRYVFCYDQGYLGLESDQILLVRDLPERY</sequence>
<evidence type="ECO:0008006" key="3">
    <source>
        <dbReference type="Google" id="ProtNLM"/>
    </source>
</evidence>
<reference evidence="1 2" key="1">
    <citation type="submission" date="2018-03" db="EMBL/GenBank/DDBJ databases">
        <authorList>
            <person name="Keele B.F."/>
        </authorList>
    </citation>
    <scope>NUCLEOTIDE SEQUENCE [LARGE SCALE GENOMIC DNA]</scope>
    <source>
        <strain evidence="1 2">YL28-9</strain>
    </source>
</reference>
<protein>
    <recommendedName>
        <fullName evidence="3">DUF2116 family Zn-ribbon domain-containing protein</fullName>
    </recommendedName>
</protein>
<name>A0A2T3HIX5_9SPHI</name>
<proteinExistence type="predicted"/>
<gene>
    <name evidence="1" type="ORF">C7T94_16530</name>
</gene>
<dbReference type="OrthoDB" id="5187906at2"/>
<accession>A0A2T3HIX5</accession>
<evidence type="ECO:0000313" key="1">
    <source>
        <dbReference type="EMBL" id="PST82382.1"/>
    </source>
</evidence>
<evidence type="ECO:0000313" key="2">
    <source>
        <dbReference type="Proteomes" id="UP000240912"/>
    </source>
</evidence>
<dbReference type="Proteomes" id="UP000240912">
    <property type="component" value="Unassembled WGS sequence"/>
</dbReference>
<organism evidence="1 2">
    <name type="scientific">Pedobacter yulinensis</name>
    <dbReference type="NCBI Taxonomy" id="2126353"/>
    <lineage>
        <taxon>Bacteria</taxon>
        <taxon>Pseudomonadati</taxon>
        <taxon>Bacteroidota</taxon>
        <taxon>Sphingobacteriia</taxon>
        <taxon>Sphingobacteriales</taxon>
        <taxon>Sphingobacteriaceae</taxon>
        <taxon>Pedobacter</taxon>
    </lineage>
</organism>
<dbReference type="AlphaFoldDB" id="A0A2T3HIX5"/>
<keyword evidence="2" id="KW-1185">Reference proteome</keyword>